<dbReference type="HOGENOM" id="CLU_164197_0_0_1"/>
<accession>Q1K7V5</accession>
<proteinExistence type="predicted"/>
<keyword evidence="2" id="KW-1185">Reference proteome</keyword>
<gene>
    <name evidence="1" type="ORF">NCU01314</name>
</gene>
<protein>
    <submittedName>
        <fullName evidence="1">Uncharacterized protein</fullName>
    </submittedName>
</protein>
<reference evidence="1 2" key="1">
    <citation type="journal article" date="2003" name="Nature">
        <title>The genome sequence of the filamentous fungus Neurospora crassa.</title>
        <authorList>
            <person name="Galagan J.E."/>
            <person name="Calvo S.E."/>
            <person name="Borkovich K.A."/>
            <person name="Selker E.U."/>
            <person name="Read N.D."/>
            <person name="Jaffe D."/>
            <person name="FitzHugh W."/>
            <person name="Ma L.J."/>
            <person name="Smirnov S."/>
            <person name="Purcell S."/>
            <person name="Rehman B."/>
            <person name="Elkins T."/>
            <person name="Engels R."/>
            <person name="Wang S."/>
            <person name="Nielsen C.B."/>
            <person name="Butler J."/>
            <person name="Endrizzi M."/>
            <person name="Qui D."/>
            <person name="Ianakiev P."/>
            <person name="Bell-Pedersen D."/>
            <person name="Nelson M.A."/>
            <person name="Werner-Washburne M."/>
            <person name="Selitrennikoff C.P."/>
            <person name="Kinsey J.A."/>
            <person name="Braun E.L."/>
            <person name="Zelter A."/>
            <person name="Schulte U."/>
            <person name="Kothe G.O."/>
            <person name="Jedd G."/>
            <person name="Mewes W."/>
            <person name="Staben C."/>
            <person name="Marcotte E."/>
            <person name="Greenberg D."/>
            <person name="Roy A."/>
            <person name="Foley K."/>
            <person name="Naylor J."/>
            <person name="Stange-Thomann N."/>
            <person name="Barrett R."/>
            <person name="Gnerre S."/>
            <person name="Kamal M."/>
            <person name="Kamvysselis M."/>
            <person name="Mauceli E."/>
            <person name="Bielke C."/>
            <person name="Rudd S."/>
            <person name="Frishman D."/>
            <person name="Krystofova S."/>
            <person name="Rasmussen C."/>
            <person name="Metzenberg R.L."/>
            <person name="Perkins D.D."/>
            <person name="Kroken S."/>
            <person name="Cogoni C."/>
            <person name="Macino G."/>
            <person name="Catcheside D."/>
            <person name="Li W."/>
            <person name="Pratt R.J."/>
            <person name="Osmani S.A."/>
            <person name="DeSouza C.P."/>
            <person name="Glass L."/>
            <person name="Orbach M.J."/>
            <person name="Berglund J.A."/>
            <person name="Voelker R."/>
            <person name="Yarden O."/>
            <person name="Plamann M."/>
            <person name="Seiler S."/>
            <person name="Dunlap J."/>
            <person name="Radford A."/>
            <person name="Aramayo R."/>
            <person name="Natvig D.O."/>
            <person name="Alex L.A."/>
            <person name="Mannhaupt G."/>
            <person name="Ebbole D.J."/>
            <person name="Freitag M."/>
            <person name="Paulsen I."/>
            <person name="Sachs M.S."/>
            <person name="Lander E.S."/>
            <person name="Nusbaum C."/>
            <person name="Birren B."/>
        </authorList>
    </citation>
    <scope>NUCLEOTIDE SEQUENCE [LARGE SCALE GENOMIC DNA]</scope>
    <source>
        <strain evidence="2">ATCC 24698 / 74-OR23-1A / CBS 708.71 / DSM 1257 / FGSC 987</strain>
    </source>
</reference>
<dbReference type="OMA" id="TGAPICY"/>
<evidence type="ECO:0000313" key="2">
    <source>
        <dbReference type="Proteomes" id="UP000001805"/>
    </source>
</evidence>
<dbReference type="InParanoid" id="Q1K7V5"/>
<evidence type="ECO:0000313" key="1">
    <source>
        <dbReference type="EMBL" id="EAA32164.1"/>
    </source>
</evidence>
<organism evidence="1 2">
    <name type="scientific">Neurospora crassa (strain ATCC 24698 / 74-OR23-1A / CBS 708.71 / DSM 1257 / FGSC 987)</name>
    <dbReference type="NCBI Taxonomy" id="367110"/>
    <lineage>
        <taxon>Eukaryota</taxon>
        <taxon>Fungi</taxon>
        <taxon>Dikarya</taxon>
        <taxon>Ascomycota</taxon>
        <taxon>Pezizomycotina</taxon>
        <taxon>Sordariomycetes</taxon>
        <taxon>Sordariomycetidae</taxon>
        <taxon>Sordariales</taxon>
        <taxon>Sordariaceae</taxon>
        <taxon>Neurospora</taxon>
    </lineage>
</organism>
<dbReference type="GeneID" id="3877544"/>
<dbReference type="KEGG" id="ncr:NCU01314"/>
<sequence>MARIQISIRLGDVDEAGSLVNDLDVAGLVCSDEMYQTVSNAPCGRAMAQTMRIKNDLAFMEGLRTGAPICYSDFKAGDVTRSYMTSLCPMDALWLKLCKNPPLDAISAISQFLGLVVEGSESG</sequence>
<dbReference type="PaxDb" id="5141-EFNCRP00000004029"/>
<dbReference type="VEuPathDB" id="FungiDB:NCU01314"/>
<name>Q1K7V5_NEUCR</name>
<dbReference type="STRING" id="367110.Q1K7V5"/>
<dbReference type="OrthoDB" id="10378901at2759"/>
<dbReference type="RefSeq" id="XP_961400.1">
    <property type="nucleotide sequence ID" value="XM_956307.1"/>
</dbReference>
<dbReference type="EMBL" id="CM002240">
    <property type="protein sequence ID" value="EAA32164.1"/>
    <property type="molecule type" value="Genomic_DNA"/>
</dbReference>
<dbReference type="Proteomes" id="UP000001805">
    <property type="component" value="Chromosome 2, Linkage Group V"/>
</dbReference>
<dbReference type="AlphaFoldDB" id="Q1K7V5"/>